<protein>
    <recommendedName>
        <fullName evidence="9">RNA polymerase sigma factor</fullName>
    </recommendedName>
</protein>
<dbReference type="InterPro" id="IPR039425">
    <property type="entry name" value="RNA_pol_sigma-70-like"/>
</dbReference>
<dbReference type="PANTHER" id="PTHR43133:SF46">
    <property type="entry name" value="RNA POLYMERASE SIGMA-70 FACTOR ECF SUBFAMILY"/>
    <property type="match status" value="1"/>
</dbReference>
<dbReference type="InterPro" id="IPR036388">
    <property type="entry name" value="WH-like_DNA-bd_sf"/>
</dbReference>
<dbReference type="Proteomes" id="UP000654345">
    <property type="component" value="Unassembled WGS sequence"/>
</dbReference>
<comment type="caution">
    <text evidence="7">The sequence shown here is derived from an EMBL/GenBank/DDBJ whole genome shotgun (WGS) entry which is preliminary data.</text>
</comment>
<evidence type="ECO:0000313" key="8">
    <source>
        <dbReference type="Proteomes" id="UP000654345"/>
    </source>
</evidence>
<keyword evidence="4" id="KW-0804">Transcription</keyword>
<reference evidence="7 8" key="1">
    <citation type="journal article" date="2021" name="Int. J. Syst. Evol. Microbiol.">
        <title>Reticulibacter mediterranei gen. nov., sp. nov., within the new family Reticulibacteraceae fam. nov., and Ktedonospora formicarum gen. nov., sp. nov., Ktedonobacter robiniae sp. nov., Dictyobacter formicarum sp. nov. and Dictyobacter arantiisoli sp. nov., belonging to the class Ktedonobacteria.</title>
        <authorList>
            <person name="Yabe S."/>
            <person name="Zheng Y."/>
            <person name="Wang C.M."/>
            <person name="Sakai Y."/>
            <person name="Abe K."/>
            <person name="Yokota A."/>
            <person name="Donadio S."/>
            <person name="Cavaletti L."/>
            <person name="Monciardini P."/>
        </authorList>
    </citation>
    <scope>NUCLEOTIDE SEQUENCE [LARGE SCALE GENOMIC DNA]</scope>
    <source>
        <strain evidence="7 8">SOSP1-30</strain>
    </source>
</reference>
<dbReference type="InterPro" id="IPR013325">
    <property type="entry name" value="RNA_pol_sigma_r2"/>
</dbReference>
<dbReference type="EMBL" id="BNJG01000003">
    <property type="protein sequence ID" value="GHO59610.1"/>
    <property type="molecule type" value="Genomic_DNA"/>
</dbReference>
<accession>A0ABQ3V3Z3</accession>
<dbReference type="PANTHER" id="PTHR43133">
    <property type="entry name" value="RNA POLYMERASE ECF-TYPE SIGMA FACTO"/>
    <property type="match status" value="1"/>
</dbReference>
<evidence type="ECO:0000259" key="6">
    <source>
        <dbReference type="Pfam" id="PF08281"/>
    </source>
</evidence>
<feature type="domain" description="RNA polymerase sigma-70 region 2" evidence="5">
    <location>
        <begin position="28"/>
        <end position="92"/>
    </location>
</feature>
<evidence type="ECO:0000256" key="1">
    <source>
        <dbReference type="ARBA" id="ARBA00010641"/>
    </source>
</evidence>
<evidence type="ECO:0000256" key="2">
    <source>
        <dbReference type="ARBA" id="ARBA00023015"/>
    </source>
</evidence>
<dbReference type="InterPro" id="IPR013249">
    <property type="entry name" value="RNA_pol_sigma70_r4_t2"/>
</dbReference>
<evidence type="ECO:0008006" key="9">
    <source>
        <dbReference type="Google" id="ProtNLM"/>
    </source>
</evidence>
<dbReference type="SUPFAM" id="SSF88659">
    <property type="entry name" value="Sigma3 and sigma4 domains of RNA polymerase sigma factors"/>
    <property type="match status" value="1"/>
</dbReference>
<organism evidence="7 8">
    <name type="scientific">Ktedonobacter robiniae</name>
    <dbReference type="NCBI Taxonomy" id="2778365"/>
    <lineage>
        <taxon>Bacteria</taxon>
        <taxon>Bacillati</taxon>
        <taxon>Chloroflexota</taxon>
        <taxon>Ktedonobacteria</taxon>
        <taxon>Ktedonobacterales</taxon>
        <taxon>Ktedonobacteraceae</taxon>
        <taxon>Ktedonobacter</taxon>
    </lineage>
</organism>
<keyword evidence="3" id="KW-0731">Sigma factor</keyword>
<dbReference type="NCBIfam" id="TIGR02937">
    <property type="entry name" value="sigma70-ECF"/>
    <property type="match status" value="1"/>
</dbReference>
<feature type="domain" description="RNA polymerase sigma factor 70 region 4 type 2" evidence="6">
    <location>
        <begin position="133"/>
        <end position="184"/>
    </location>
</feature>
<evidence type="ECO:0000259" key="5">
    <source>
        <dbReference type="Pfam" id="PF04542"/>
    </source>
</evidence>
<proteinExistence type="inferred from homology"/>
<dbReference type="Gene3D" id="1.10.10.10">
    <property type="entry name" value="Winged helix-like DNA-binding domain superfamily/Winged helix DNA-binding domain"/>
    <property type="match status" value="1"/>
</dbReference>
<evidence type="ECO:0000256" key="3">
    <source>
        <dbReference type="ARBA" id="ARBA00023082"/>
    </source>
</evidence>
<gene>
    <name evidence="7" type="ORF">KSB_80850</name>
</gene>
<dbReference type="CDD" id="cd06171">
    <property type="entry name" value="Sigma70_r4"/>
    <property type="match status" value="1"/>
</dbReference>
<dbReference type="Pfam" id="PF04542">
    <property type="entry name" value="Sigma70_r2"/>
    <property type="match status" value="1"/>
</dbReference>
<sequence length="401" mass="45227">MLLFYEKNMETAVPEYTRDTINGLLSAQEHARIVRLCATLSGHPDAAEDLAQETLLEAWKHLHELRDVSKQAQWLAGIARNICLRWRRQRAKELAHLPLPSPPGEVEQPALEEVLADSFDVEVELEHKELVELLDRAMALLPPETRTLLIKRYVEESPLAEIAARLGTNTDTAAMRLQRGKLALRRVLTRHMQQEIAPYTFTRSGIWEETRIWCTLCGRRRLFGQIQAESGIFTLRCPACTPDGQKVYNYNKIPGLLTSIKSYKVALNRVITWAKGFYGQAITQPTVACIFCGKENHVQRFGPDTLPSWLASNSRYGLHIPCSYCASSCTTFLEYLLLISQDGQHFLTTHPRVRTLPETLIEVNGRPAAVTRIESVTDNAALEIVCALDTYAILQVHGGQQ</sequence>
<evidence type="ECO:0000313" key="7">
    <source>
        <dbReference type="EMBL" id="GHO59610.1"/>
    </source>
</evidence>
<dbReference type="InterPro" id="IPR013324">
    <property type="entry name" value="RNA_pol_sigma_r3/r4-like"/>
</dbReference>
<dbReference type="InterPro" id="IPR014284">
    <property type="entry name" value="RNA_pol_sigma-70_dom"/>
</dbReference>
<keyword evidence="2" id="KW-0805">Transcription regulation</keyword>
<dbReference type="SUPFAM" id="SSF88946">
    <property type="entry name" value="Sigma2 domain of RNA polymerase sigma factors"/>
    <property type="match status" value="1"/>
</dbReference>
<keyword evidence="8" id="KW-1185">Reference proteome</keyword>
<dbReference type="InterPro" id="IPR007627">
    <property type="entry name" value="RNA_pol_sigma70_r2"/>
</dbReference>
<dbReference type="Gene3D" id="1.10.1740.10">
    <property type="match status" value="1"/>
</dbReference>
<name>A0ABQ3V3Z3_9CHLR</name>
<dbReference type="Pfam" id="PF08281">
    <property type="entry name" value="Sigma70_r4_2"/>
    <property type="match status" value="1"/>
</dbReference>
<comment type="similarity">
    <text evidence="1">Belongs to the sigma-70 factor family. ECF subfamily.</text>
</comment>
<evidence type="ECO:0000256" key="4">
    <source>
        <dbReference type="ARBA" id="ARBA00023163"/>
    </source>
</evidence>